<dbReference type="SUPFAM" id="SSF53474">
    <property type="entry name" value="alpha/beta-Hydrolases"/>
    <property type="match status" value="1"/>
</dbReference>
<dbReference type="InterPro" id="IPR029058">
    <property type="entry name" value="AB_hydrolase_fold"/>
</dbReference>
<dbReference type="Gene3D" id="3.40.50.1820">
    <property type="entry name" value="alpha/beta hydrolase"/>
    <property type="match status" value="1"/>
</dbReference>
<evidence type="ECO:0000313" key="3">
    <source>
        <dbReference type="EMBL" id="NYE07027.1"/>
    </source>
</evidence>
<dbReference type="PROSITE" id="PS51257">
    <property type="entry name" value="PROKAR_LIPOPROTEIN"/>
    <property type="match status" value="1"/>
</dbReference>
<accession>A0A852THH8</accession>
<keyword evidence="1" id="KW-1133">Transmembrane helix</keyword>
<dbReference type="AlphaFoldDB" id="A0A852THH8"/>
<evidence type="ECO:0000313" key="4">
    <source>
        <dbReference type="Proteomes" id="UP000548423"/>
    </source>
</evidence>
<sequence>MVDKSMMELFRSILKILMWVLVVGFGCNFVMQTISYSFYKGAKKMEENDFNPEYIQFSEKLSGYGYNLLSESDNIILFFGGSNYIAFNSVGSFGGKFYCPFISADFYGSQNSKGKMNLKSMQNTAIDLYDWTKINYPNKNIVVMGHSYGAGIAAYLASVRNCDSLILMAAYRDLSDLYNKIIPIFWGPAKVFISNDIRLIDYAQNANLNTYIIGSNSDKTLNASLQYKVKDCFANAHIKIFDGVNHENYLKNEQVIEFINEILQ</sequence>
<protein>
    <recommendedName>
        <fullName evidence="2">AB hydrolase-1 domain-containing protein</fullName>
    </recommendedName>
</protein>
<dbReference type="Pfam" id="PF00561">
    <property type="entry name" value="Abhydrolase_1"/>
    <property type="match status" value="1"/>
</dbReference>
<reference evidence="4" key="1">
    <citation type="submission" date="2020-07" db="EMBL/GenBank/DDBJ databases">
        <authorList>
            <person name="Partida-Martinez L."/>
            <person name="Huntemann M."/>
            <person name="Clum A."/>
            <person name="Wang J."/>
            <person name="Palaniappan K."/>
            <person name="Ritter S."/>
            <person name="Chen I.-M."/>
            <person name="Stamatis D."/>
            <person name="Reddy T."/>
            <person name="O'Malley R."/>
            <person name="Daum C."/>
            <person name="Shapiro N."/>
            <person name="Ivanova N."/>
            <person name="Kyrpides N."/>
            <person name="Woyke T."/>
        </authorList>
    </citation>
    <scope>NUCLEOTIDE SEQUENCE [LARGE SCALE GENOMIC DNA]</scope>
    <source>
        <strain evidence="4">AT2.8</strain>
    </source>
</reference>
<dbReference type="PANTHER" id="PTHR12277:SF81">
    <property type="entry name" value="PROTEIN ABHD13"/>
    <property type="match status" value="1"/>
</dbReference>
<dbReference type="Proteomes" id="UP000548423">
    <property type="component" value="Unassembled WGS sequence"/>
</dbReference>
<feature type="transmembrane region" description="Helical" evidence="1">
    <location>
        <begin position="16"/>
        <end position="39"/>
    </location>
</feature>
<dbReference type="PANTHER" id="PTHR12277">
    <property type="entry name" value="ALPHA/BETA HYDROLASE DOMAIN-CONTAINING PROTEIN"/>
    <property type="match status" value="1"/>
</dbReference>
<dbReference type="EMBL" id="JACCBX010000008">
    <property type="protein sequence ID" value="NYE07027.1"/>
    <property type="molecule type" value="Genomic_DNA"/>
</dbReference>
<dbReference type="InterPro" id="IPR000073">
    <property type="entry name" value="AB_hydrolase_1"/>
</dbReference>
<proteinExistence type="predicted"/>
<keyword evidence="1" id="KW-0472">Membrane</keyword>
<gene>
    <name evidence="3" type="ORF">F4694_003812</name>
</gene>
<reference evidence="4" key="2">
    <citation type="submission" date="2020-08" db="EMBL/GenBank/DDBJ databases">
        <title>The Agave Microbiome: Exploring the role of microbial communities in plant adaptations to desert environments.</title>
        <authorList>
            <person name="Partida-Martinez L.P."/>
        </authorList>
    </citation>
    <scope>NUCLEOTIDE SEQUENCE [LARGE SCALE GENOMIC DNA]</scope>
    <source>
        <strain evidence="4">AT2.8</strain>
    </source>
</reference>
<name>A0A852THH8_9BACI</name>
<keyword evidence="1" id="KW-0812">Transmembrane</keyword>
<comment type="caution">
    <text evidence="3">The sequence shown here is derived from an EMBL/GenBank/DDBJ whole genome shotgun (WGS) entry which is preliminary data.</text>
</comment>
<evidence type="ECO:0000259" key="2">
    <source>
        <dbReference type="Pfam" id="PF00561"/>
    </source>
</evidence>
<evidence type="ECO:0000256" key="1">
    <source>
        <dbReference type="SAM" id="Phobius"/>
    </source>
</evidence>
<organism evidence="3 4">
    <name type="scientific">Neobacillus niacini</name>
    <dbReference type="NCBI Taxonomy" id="86668"/>
    <lineage>
        <taxon>Bacteria</taxon>
        <taxon>Bacillati</taxon>
        <taxon>Bacillota</taxon>
        <taxon>Bacilli</taxon>
        <taxon>Bacillales</taxon>
        <taxon>Bacillaceae</taxon>
        <taxon>Neobacillus</taxon>
    </lineage>
</organism>
<feature type="domain" description="AB hydrolase-1" evidence="2">
    <location>
        <begin position="102"/>
        <end position="171"/>
    </location>
</feature>